<protein>
    <submittedName>
        <fullName evidence="2">Uncharacterized protein</fullName>
    </submittedName>
</protein>
<dbReference type="EMBL" id="BRYB01002265">
    <property type="protein sequence ID" value="GMI42111.1"/>
    <property type="molecule type" value="Genomic_DNA"/>
</dbReference>
<organism evidence="2 3">
    <name type="scientific">Tetraparma gracilis</name>
    <dbReference type="NCBI Taxonomy" id="2962635"/>
    <lineage>
        <taxon>Eukaryota</taxon>
        <taxon>Sar</taxon>
        <taxon>Stramenopiles</taxon>
        <taxon>Ochrophyta</taxon>
        <taxon>Bolidophyceae</taxon>
        <taxon>Parmales</taxon>
        <taxon>Triparmaceae</taxon>
        <taxon>Tetraparma</taxon>
    </lineage>
</organism>
<evidence type="ECO:0000256" key="1">
    <source>
        <dbReference type="SAM" id="MobiDB-lite"/>
    </source>
</evidence>
<feature type="compositionally biased region" description="Polar residues" evidence="1">
    <location>
        <begin position="1"/>
        <end position="12"/>
    </location>
</feature>
<name>A0ABQ6N816_9STRA</name>
<evidence type="ECO:0000313" key="2">
    <source>
        <dbReference type="EMBL" id="GMI42111.1"/>
    </source>
</evidence>
<reference evidence="2 3" key="1">
    <citation type="journal article" date="2023" name="Commun. Biol.">
        <title>Genome analysis of Parmales, the sister group of diatoms, reveals the evolutionary specialization of diatoms from phago-mixotrophs to photoautotrophs.</title>
        <authorList>
            <person name="Ban H."/>
            <person name="Sato S."/>
            <person name="Yoshikawa S."/>
            <person name="Yamada K."/>
            <person name="Nakamura Y."/>
            <person name="Ichinomiya M."/>
            <person name="Sato N."/>
            <person name="Blanc-Mathieu R."/>
            <person name="Endo H."/>
            <person name="Kuwata A."/>
            <person name="Ogata H."/>
        </authorList>
    </citation>
    <scope>NUCLEOTIDE SEQUENCE [LARGE SCALE GENOMIC DNA]</scope>
</reference>
<feature type="region of interest" description="Disordered" evidence="1">
    <location>
        <begin position="1"/>
        <end position="53"/>
    </location>
</feature>
<gene>
    <name evidence="2" type="ORF">TeGR_g9243</name>
</gene>
<accession>A0ABQ6N816</accession>
<dbReference type="Proteomes" id="UP001165060">
    <property type="component" value="Unassembled WGS sequence"/>
</dbReference>
<proteinExistence type="predicted"/>
<evidence type="ECO:0000313" key="3">
    <source>
        <dbReference type="Proteomes" id="UP001165060"/>
    </source>
</evidence>
<comment type="caution">
    <text evidence="2">The sequence shown here is derived from an EMBL/GenBank/DDBJ whole genome shotgun (WGS) entry which is preliminary data.</text>
</comment>
<keyword evidence="3" id="KW-1185">Reference proteome</keyword>
<sequence length="98" mass="10071">MGAAASTDQPLSFTDLGEALGSVNDGAAGTSLPRSPEEHTYKHLPGGHGQEAVEKPRNMKLHAYSYVAVPSGAKRVGGGVLLAGGEETPRMGDNDNVI</sequence>